<dbReference type="EMBL" id="CM042884">
    <property type="protein sequence ID" value="KAI4368019.1"/>
    <property type="molecule type" value="Genomic_DNA"/>
</dbReference>
<comment type="caution">
    <text evidence="1">The sequence shown here is derived from an EMBL/GenBank/DDBJ whole genome shotgun (WGS) entry which is preliminary data.</text>
</comment>
<reference evidence="2" key="1">
    <citation type="journal article" date="2023" name="Front. Plant Sci.">
        <title>Chromosomal-level genome assembly of Melastoma candidum provides insights into trichome evolution.</title>
        <authorList>
            <person name="Zhong Y."/>
            <person name="Wu W."/>
            <person name="Sun C."/>
            <person name="Zou P."/>
            <person name="Liu Y."/>
            <person name="Dai S."/>
            <person name="Zhou R."/>
        </authorList>
    </citation>
    <scope>NUCLEOTIDE SEQUENCE [LARGE SCALE GENOMIC DNA]</scope>
</reference>
<gene>
    <name evidence="1" type="ORF">MLD38_016632</name>
</gene>
<protein>
    <submittedName>
        <fullName evidence="1">Uncharacterized protein</fullName>
    </submittedName>
</protein>
<organism evidence="1 2">
    <name type="scientific">Melastoma candidum</name>
    <dbReference type="NCBI Taxonomy" id="119954"/>
    <lineage>
        <taxon>Eukaryota</taxon>
        <taxon>Viridiplantae</taxon>
        <taxon>Streptophyta</taxon>
        <taxon>Embryophyta</taxon>
        <taxon>Tracheophyta</taxon>
        <taxon>Spermatophyta</taxon>
        <taxon>Magnoliopsida</taxon>
        <taxon>eudicotyledons</taxon>
        <taxon>Gunneridae</taxon>
        <taxon>Pentapetalae</taxon>
        <taxon>rosids</taxon>
        <taxon>malvids</taxon>
        <taxon>Myrtales</taxon>
        <taxon>Melastomataceae</taxon>
        <taxon>Melastomatoideae</taxon>
        <taxon>Melastomateae</taxon>
        <taxon>Melastoma</taxon>
    </lineage>
</organism>
<proteinExistence type="predicted"/>
<evidence type="ECO:0000313" key="2">
    <source>
        <dbReference type="Proteomes" id="UP001057402"/>
    </source>
</evidence>
<sequence>MQALLRVQDQVRDQCSRLSHNVAYQKSTDLWESSYLHDIPARRSNLRNTSYDTAGFRKDKDQQPRKDETKPLLHARQREKTPAQPFPQQACLPLKISYLAKMLKSSMIRNRSFGLFQKWRPRRQPCVSNQKEMTNSVHHRMASTNKRDQIIQISEMGNSLLYTCNPPRNYGRASDRSTMTGGARAQSGTPFRHLYAGPPPFTANSPFTFSPSKMRPMQFHSASPRSRCGNDQGYSAANTPSLTLASFSTMTRLSHADIVASASTMTPSYMAATESARARARSQSASRQRPLTPDTNRGKFMIKIQLSYPEEQGPYRSVRRSNSTSDLRWIR</sequence>
<dbReference type="Proteomes" id="UP001057402">
    <property type="component" value="Chromosome 5"/>
</dbReference>
<keyword evidence="2" id="KW-1185">Reference proteome</keyword>
<evidence type="ECO:0000313" key="1">
    <source>
        <dbReference type="EMBL" id="KAI4368019.1"/>
    </source>
</evidence>
<accession>A0ACB9QN08</accession>
<name>A0ACB9QN08_9MYRT</name>